<evidence type="ECO:0000313" key="1">
    <source>
        <dbReference type="EMBL" id="RVU88583.1"/>
    </source>
</evidence>
<accession>A0AA94JQ13</accession>
<dbReference type="AlphaFoldDB" id="A0AA94JQ13"/>
<reference evidence="1" key="1">
    <citation type="submission" date="2018-12" db="EMBL/GenBank/DDBJ databases">
        <title>Draft genome sequence of Flaovobacterium columnare BGFS27 isolated from channel catfish in Alabama.</title>
        <authorList>
            <person name="Cai W."/>
            <person name="Arias C."/>
        </authorList>
    </citation>
    <scope>NUCLEOTIDE SEQUENCE [LARGE SCALE GENOMIC DNA]</scope>
    <source>
        <strain evidence="1">BGFS27</strain>
    </source>
</reference>
<gene>
    <name evidence="1" type="ORF">EJB19_10545</name>
</gene>
<dbReference type="RefSeq" id="WP_127822233.1">
    <property type="nucleotide sequence ID" value="NZ_RWGX02000012.1"/>
</dbReference>
<organism evidence="1">
    <name type="scientific">Flavobacterium columnare</name>
    <dbReference type="NCBI Taxonomy" id="996"/>
    <lineage>
        <taxon>Bacteria</taxon>
        <taxon>Pseudomonadati</taxon>
        <taxon>Bacteroidota</taxon>
        <taxon>Flavobacteriia</taxon>
        <taxon>Flavobacteriales</taxon>
        <taxon>Flavobacteriaceae</taxon>
        <taxon>Flavobacterium</taxon>
    </lineage>
</organism>
<comment type="caution">
    <text evidence="1">The sequence shown here is derived from an EMBL/GenBank/DDBJ whole genome shotgun (WGS) entry which is preliminary data.</text>
</comment>
<sequence>MSLLILAILMLSCKERIKNESIIKEKIMNNDLIYTSEDVNKYFRTNDQLNQIELITNSLVYEKFNHQDLKLGIKENDFEIQPKIDSKYYKVKSFNLDGKITCDVIVYVTIGDNDTNIVNVQLNSYDFLRNCIDKILLDSRFNFENEYFREFKIFKNNTIVINKMSKDHLLYNEDGDIIGEKEKPEILSQEVKYIINKKGEFIKSE</sequence>
<protein>
    <submittedName>
        <fullName evidence="1">Uncharacterized protein</fullName>
    </submittedName>
</protein>
<name>A0AA94JQ13_9FLAO</name>
<proteinExistence type="predicted"/>
<dbReference type="EMBL" id="RWGX01000004">
    <property type="protein sequence ID" value="RVU88583.1"/>
    <property type="molecule type" value="Genomic_DNA"/>
</dbReference>